<gene>
    <name evidence="1" type="ORF">SAMN05444955_101205</name>
</gene>
<evidence type="ECO:0000313" key="2">
    <source>
        <dbReference type="Proteomes" id="UP000199695"/>
    </source>
</evidence>
<dbReference type="EMBL" id="FOCQ01000001">
    <property type="protein sequence ID" value="SEM71138.1"/>
    <property type="molecule type" value="Genomic_DNA"/>
</dbReference>
<proteinExistence type="predicted"/>
<keyword evidence="2" id="KW-1185">Reference proteome</keyword>
<dbReference type="RefSeq" id="WP_089964502.1">
    <property type="nucleotide sequence ID" value="NZ_FOCQ01000001.1"/>
</dbReference>
<dbReference type="Gene3D" id="3.30.310.100">
    <property type="entry name" value="YugN-like"/>
    <property type="match status" value="1"/>
</dbReference>
<accession>A0A1H8AMR2</accession>
<dbReference type="InterPro" id="IPR036491">
    <property type="entry name" value="YugN-like_sf"/>
</dbReference>
<dbReference type="InterPro" id="IPR014967">
    <property type="entry name" value="Uncharacterised_YugN-like"/>
</dbReference>
<evidence type="ECO:0000313" key="1">
    <source>
        <dbReference type="EMBL" id="SEM71138.1"/>
    </source>
</evidence>
<reference evidence="1 2" key="1">
    <citation type="submission" date="2016-10" db="EMBL/GenBank/DDBJ databases">
        <authorList>
            <person name="de Groot N.N."/>
        </authorList>
    </citation>
    <scope>NUCLEOTIDE SEQUENCE [LARGE SCALE GENOMIC DNA]</scope>
    <source>
        <strain evidence="1 2">DSM 46701</strain>
    </source>
</reference>
<protein>
    <submittedName>
        <fullName evidence="1">YugN-like family protein</fullName>
    </submittedName>
</protein>
<dbReference type="STRING" id="1173111.SAMN05444955_101205"/>
<organism evidence="1 2">
    <name type="scientific">Lihuaxuella thermophila</name>
    <dbReference type="NCBI Taxonomy" id="1173111"/>
    <lineage>
        <taxon>Bacteria</taxon>
        <taxon>Bacillati</taxon>
        <taxon>Bacillota</taxon>
        <taxon>Bacilli</taxon>
        <taxon>Bacillales</taxon>
        <taxon>Thermoactinomycetaceae</taxon>
        <taxon>Lihuaxuella</taxon>
    </lineage>
</organism>
<sequence>MGAILKEALLFMYFNEVKTKGIKKEFGELEKLMKSLGFIRWTWDYDKAVYDLKYTLDGVDYFLRVPGKVVGDKKLEHRKALLELGVPVFARHFFPHGLDDTVEVPEGLKQQVNDKLAELEQALAS</sequence>
<dbReference type="Proteomes" id="UP000199695">
    <property type="component" value="Unassembled WGS sequence"/>
</dbReference>
<dbReference type="OrthoDB" id="2679642at2"/>
<dbReference type="SUPFAM" id="SSF160755">
    <property type="entry name" value="YugN-like"/>
    <property type="match status" value="1"/>
</dbReference>
<dbReference type="AlphaFoldDB" id="A0A1H8AMR2"/>
<dbReference type="Pfam" id="PF08868">
    <property type="entry name" value="YugN"/>
    <property type="match status" value="1"/>
</dbReference>
<name>A0A1H8AMR2_9BACL</name>